<dbReference type="SUPFAM" id="SSF52151">
    <property type="entry name" value="FabD/lysophospholipase-like"/>
    <property type="match status" value="1"/>
</dbReference>
<dbReference type="SUPFAM" id="SSF48452">
    <property type="entry name" value="TPR-like"/>
    <property type="match status" value="1"/>
</dbReference>
<gene>
    <name evidence="6" type="ORF">RDB_LOCUS106934</name>
</gene>
<dbReference type="Pfam" id="PF18151">
    <property type="entry name" value="DUF5601"/>
    <property type="match status" value="1"/>
</dbReference>
<feature type="compositionally biased region" description="Polar residues" evidence="3">
    <location>
        <begin position="62"/>
        <end position="72"/>
    </location>
</feature>
<protein>
    <submittedName>
        <fullName evidence="6">Uncharacterized protein</fullName>
    </submittedName>
</protein>
<dbReference type="InterPro" id="IPR002182">
    <property type="entry name" value="NB-ARC"/>
</dbReference>
<sequence length="1770" mass="195809">MDLAPNLDLRDCSEPSHEDWTGAPPDRQSSWTSLDIKQKEEVSTEKADSDPTFHTNDVPHVNNISNPQVTPSSPDPRKPLAIVEKPKAPVSGRPYISTQGRPLTPIQGGPSTLAQGRAQTPTTSQVQASPPALTSAPATVASFPSVASIAPSFVPQPNSSVASTRGGFSAGSQDSKGSSLTHSPATQAGPIQPSNQVTSSDQPTTPNPELFDFQRFLDQLKSRPAEPVAKYLRSFLNTFSMKSFTVNDQIRIVHDFLVFISARMRECEVWEKADETEFDNAVEDMEKLVMTRLYQSPEHLDIPKKLKDPEENEKKAASSDQPNPEDYSPANAENSADSEIMKFLLFAQQEMNEINHYKAPREKLLCVINSCKVIFGLIRYRRGDEGTNSFIPLLVFVLIRANPEHLLSNIEYINRFRRPSKLQSEADYYLSSLMGAVFFIESMDHTSLSNITRDDFEKNVEEAILALPPSPVSTSPTIAPAIVSSRSITSGSSPRSSATRLSSVGEGSSRTSHLRQVTAIAEDTRKLLERTGVSLSKPLNAIGRIFSEVLEDEPRSPSSGYPAVSPQGPYRPHLVDATGGGATTYTSASGVQPPPEPKILHPEVRSYEAHASKPGEISNVNAVTVKPGFGSEPGAAGPKGLAFAIRLEYSDYRTGDPPLQDPPYTGDLREATGQGRGKAPEIEAHRTHRSELMHWCTNNHGPSAASTYYALANGGGVRGLSSLLLLQEVMNRLQKLGRQGKTVKPVDWFDVIAGTGTGGVIACMLGKMGMSIKEAVESYTTLTEAIFSNKKTGGITGGAAYKSTTLKESLQSIIQAATGDGDTKMSEGASKPDGCNTLIFATLKDNINASIPVMFRSYQASANRAPDCAMWEALYATMAHPDFFKSIDIAEGSLKYSFVGGELGNSNPLAHVLAEVRDLYPDQYVSCIMSVGAGHAHTIRISNTSHRKTSLAMKAMATGSDRVAEEMARRFQDTTGVYFRFNVDQGIQDVGTDDWEKLGTVGMHTRAYLSKNEVDRGMREATKAMHDRSNALAVAWIDGRVQRVLEPAIVKKCPAPTAYYTGRTKETQAVGSCIANSGHQQQVCVIYGLGGAGKSQLAFKAIQQNYHNWNHIIYVDAASKDTIEKALGDFAKVNLRYLGDTHTLTYADTLLWLQGAQDSWLLFFDGADDLHLDIRPYFPSYRGSILVTTRLEARAGLAQPPASVYHVSGMDPEDASSLLLRIVNRGAPCESKTTADKNAADVLVKDFGFLALAIVHAGAYIAHSTGMSISYYRKLFHKKRQATLERYKTLPEASRFDNYDKTVYTTWNMCYELLGERRNKGAQELLWLIAFLYHDGITMNIFQRAMTNIHLYVPVLPVTELEEHAHAYLFEYLTRAANTEDSEGEENWAENSFLETVGDLAAYSLIEYDRKNKAYTIHVLVQDWARSIIPHTPNISLERTAALLAVSIGMNDEPDLDSHHFRVGLGSHVKRVLSDSYELLRKKPHHWEVNLNHAVCFANVFRSVKLWREEENLRIKIVEARKKLLGLEHPATLQSTDDLAQNYVNQGRYERAESLYNEVLWARSALYRETHGKEHDDILTSKKSLAIIYQHQGRLGEAIPFWEDVVQGYRVSKGGNNPETLACMDSLADTYCRFMQLGKAEDLRKDMLNLMANNDEGKPTCIRKLAEILELKEEWDAAELQLVRYQDALRKLWGANHINATIGQRCSYEFRVRRESVPPVRCDLCTHPAKAKVICPNSEYICTFTARAFKALPPCLVLLVIAYMLPIFFG</sequence>
<dbReference type="GO" id="GO:0005829">
    <property type="term" value="C:cytosol"/>
    <property type="evidence" value="ECO:0007669"/>
    <property type="project" value="TreeGrafter"/>
</dbReference>
<dbReference type="GO" id="GO:0005085">
    <property type="term" value="F:guanyl-nucleotide exchange factor activity"/>
    <property type="evidence" value="ECO:0007669"/>
    <property type="project" value="InterPro"/>
</dbReference>
<dbReference type="Pfam" id="PF13424">
    <property type="entry name" value="TPR_12"/>
    <property type="match status" value="1"/>
</dbReference>
<feature type="region of interest" description="Disordered" evidence="3">
    <location>
        <begin position="1"/>
        <end position="136"/>
    </location>
</feature>
<dbReference type="GO" id="GO:0016192">
    <property type="term" value="P:vesicle-mediated transport"/>
    <property type="evidence" value="ECO:0007669"/>
    <property type="project" value="InterPro"/>
</dbReference>
<dbReference type="InterPro" id="IPR041545">
    <property type="entry name" value="DUF5601"/>
</dbReference>
<dbReference type="PANTHER" id="PTHR23101:SF25">
    <property type="entry name" value="GTPASE-ACTIVATING PROTEIN AND VPS9 DOMAIN-CONTAINING PROTEIN 1"/>
    <property type="match status" value="1"/>
</dbReference>
<keyword evidence="1" id="KW-0443">Lipid metabolism</keyword>
<dbReference type="EMBL" id="CAJMWV010003857">
    <property type="protein sequence ID" value="CAE6489093.1"/>
    <property type="molecule type" value="Genomic_DNA"/>
</dbReference>
<comment type="caution">
    <text evidence="2">Lacks conserved residue(s) required for the propagation of feature annotation.</text>
</comment>
<evidence type="ECO:0000313" key="6">
    <source>
        <dbReference type="EMBL" id="CAE6489093.1"/>
    </source>
</evidence>
<dbReference type="Pfam" id="PF01734">
    <property type="entry name" value="Patatin"/>
    <property type="match status" value="1"/>
</dbReference>
<proteinExistence type="predicted"/>
<dbReference type="InterPro" id="IPR016035">
    <property type="entry name" value="Acyl_Trfase/lysoPLipase"/>
</dbReference>
<dbReference type="InterPro" id="IPR011990">
    <property type="entry name" value="TPR-like_helical_dom_sf"/>
</dbReference>
<reference evidence="6" key="1">
    <citation type="submission" date="2021-01" db="EMBL/GenBank/DDBJ databases">
        <authorList>
            <person name="Kaushik A."/>
        </authorList>
    </citation>
    <scope>NUCLEOTIDE SEQUENCE</scope>
    <source>
        <strain evidence="6">AG3-1AP</strain>
    </source>
</reference>
<evidence type="ECO:0000256" key="2">
    <source>
        <dbReference type="PROSITE-ProRule" id="PRU01161"/>
    </source>
</evidence>
<feature type="compositionally biased region" description="Polar residues" evidence="3">
    <location>
        <begin position="170"/>
        <end position="186"/>
    </location>
</feature>
<dbReference type="SUPFAM" id="SSF109993">
    <property type="entry name" value="VPS9 domain"/>
    <property type="match status" value="1"/>
</dbReference>
<dbReference type="Gene3D" id="1.25.40.10">
    <property type="entry name" value="Tetratricopeptide repeat domain"/>
    <property type="match status" value="1"/>
</dbReference>
<dbReference type="InterPro" id="IPR027417">
    <property type="entry name" value="P-loop_NTPase"/>
</dbReference>
<evidence type="ECO:0000259" key="4">
    <source>
        <dbReference type="PROSITE" id="PS51205"/>
    </source>
</evidence>
<dbReference type="GO" id="GO:0031267">
    <property type="term" value="F:small GTPase binding"/>
    <property type="evidence" value="ECO:0007669"/>
    <property type="project" value="TreeGrafter"/>
</dbReference>
<feature type="compositionally biased region" description="Basic and acidic residues" evidence="3">
    <location>
        <begin position="300"/>
        <end position="317"/>
    </location>
</feature>
<dbReference type="Pfam" id="PF00931">
    <property type="entry name" value="NB-ARC"/>
    <property type="match status" value="1"/>
</dbReference>
<dbReference type="Proteomes" id="UP000663831">
    <property type="component" value="Unassembled WGS sequence"/>
</dbReference>
<dbReference type="InterPro" id="IPR002641">
    <property type="entry name" value="PNPLA_dom"/>
</dbReference>
<feature type="region of interest" description="Disordered" evidence="3">
    <location>
        <begin position="300"/>
        <end position="332"/>
    </location>
</feature>
<evidence type="ECO:0000313" key="7">
    <source>
        <dbReference type="Proteomes" id="UP000663831"/>
    </source>
</evidence>
<dbReference type="SMART" id="SM00167">
    <property type="entry name" value="VPS9"/>
    <property type="match status" value="1"/>
</dbReference>
<feature type="region of interest" description="Disordered" evidence="3">
    <location>
        <begin position="485"/>
        <end position="515"/>
    </location>
</feature>
<dbReference type="Gene3D" id="3.40.50.300">
    <property type="entry name" value="P-loop containing nucleotide triphosphate hydrolases"/>
    <property type="match status" value="1"/>
</dbReference>
<dbReference type="Pfam" id="PF02204">
    <property type="entry name" value="VPS9"/>
    <property type="match status" value="1"/>
</dbReference>
<accession>A0A8H3CS37</accession>
<feature type="compositionally biased region" description="Basic and acidic residues" evidence="3">
    <location>
        <begin position="8"/>
        <end position="20"/>
    </location>
</feature>
<dbReference type="InterPro" id="IPR037191">
    <property type="entry name" value="VPS9_dom_sf"/>
</dbReference>
<dbReference type="GO" id="GO:0043531">
    <property type="term" value="F:ADP binding"/>
    <property type="evidence" value="ECO:0007669"/>
    <property type="project" value="InterPro"/>
</dbReference>
<evidence type="ECO:0000259" key="5">
    <source>
        <dbReference type="PROSITE" id="PS51635"/>
    </source>
</evidence>
<dbReference type="InterPro" id="IPR045046">
    <property type="entry name" value="Vps9-like"/>
</dbReference>
<evidence type="ECO:0000256" key="3">
    <source>
        <dbReference type="SAM" id="MobiDB-lite"/>
    </source>
</evidence>
<dbReference type="InterPro" id="IPR003123">
    <property type="entry name" value="VPS9"/>
</dbReference>
<feature type="compositionally biased region" description="Basic and acidic residues" evidence="3">
    <location>
        <begin position="36"/>
        <end position="51"/>
    </location>
</feature>
<organism evidence="6 7">
    <name type="scientific">Rhizoctonia solani</name>
    <dbReference type="NCBI Taxonomy" id="456999"/>
    <lineage>
        <taxon>Eukaryota</taxon>
        <taxon>Fungi</taxon>
        <taxon>Dikarya</taxon>
        <taxon>Basidiomycota</taxon>
        <taxon>Agaricomycotina</taxon>
        <taxon>Agaricomycetes</taxon>
        <taxon>Cantharellales</taxon>
        <taxon>Ceratobasidiaceae</taxon>
        <taxon>Rhizoctonia</taxon>
    </lineage>
</organism>
<dbReference type="PANTHER" id="PTHR23101">
    <property type="entry name" value="RAB GDP/GTP EXCHANGE FACTOR"/>
    <property type="match status" value="1"/>
</dbReference>
<feature type="compositionally biased region" description="Polar residues" evidence="3">
    <location>
        <begin position="192"/>
        <end position="204"/>
    </location>
</feature>
<feature type="domain" description="VPS9" evidence="4">
    <location>
        <begin position="276"/>
        <end position="449"/>
    </location>
</feature>
<dbReference type="GO" id="GO:0046486">
    <property type="term" value="P:glycerolipid metabolic process"/>
    <property type="evidence" value="ECO:0007669"/>
    <property type="project" value="UniProtKB-ARBA"/>
</dbReference>
<feature type="compositionally biased region" description="Low complexity" evidence="3">
    <location>
        <begin position="485"/>
        <end position="503"/>
    </location>
</feature>
<feature type="compositionally biased region" description="Polar residues" evidence="3">
    <location>
        <begin position="505"/>
        <end position="515"/>
    </location>
</feature>
<feature type="short sequence motif" description="GXGXXG" evidence="2">
    <location>
        <begin position="714"/>
        <end position="719"/>
    </location>
</feature>
<feature type="compositionally biased region" description="Polar residues" evidence="3">
    <location>
        <begin position="109"/>
        <end position="127"/>
    </location>
</feature>
<dbReference type="GO" id="GO:0030139">
    <property type="term" value="C:endocytic vesicle"/>
    <property type="evidence" value="ECO:0007669"/>
    <property type="project" value="TreeGrafter"/>
</dbReference>
<dbReference type="PROSITE" id="PS51205">
    <property type="entry name" value="VPS9"/>
    <property type="match status" value="1"/>
</dbReference>
<feature type="domain" description="PNPLA" evidence="5">
    <location>
        <begin position="710"/>
        <end position="913"/>
    </location>
</feature>
<comment type="caution">
    <text evidence="6">The sequence shown here is derived from an EMBL/GenBank/DDBJ whole genome shotgun (WGS) entry which is preliminary data.</text>
</comment>
<dbReference type="Pfam" id="PF13374">
    <property type="entry name" value="TPR_10"/>
    <property type="match status" value="1"/>
</dbReference>
<dbReference type="Gene3D" id="1.20.1050.80">
    <property type="entry name" value="VPS9 domain"/>
    <property type="match status" value="1"/>
</dbReference>
<feature type="region of interest" description="Disordered" evidence="3">
    <location>
        <begin position="156"/>
        <end position="209"/>
    </location>
</feature>
<dbReference type="PROSITE" id="PS51635">
    <property type="entry name" value="PNPLA"/>
    <property type="match status" value="1"/>
</dbReference>
<dbReference type="SUPFAM" id="SSF52540">
    <property type="entry name" value="P-loop containing nucleoside triphosphate hydrolases"/>
    <property type="match status" value="1"/>
</dbReference>
<dbReference type="Gene3D" id="3.40.1090.10">
    <property type="entry name" value="Cytosolic phospholipase A2 catalytic domain"/>
    <property type="match status" value="1"/>
</dbReference>
<evidence type="ECO:0000256" key="1">
    <source>
        <dbReference type="ARBA" id="ARBA00023098"/>
    </source>
</evidence>
<name>A0A8H3CS37_9AGAM</name>